<dbReference type="InterPro" id="IPR017907">
    <property type="entry name" value="Znf_RING_CS"/>
</dbReference>
<dbReference type="PROSITE" id="PS51635">
    <property type="entry name" value="PNPLA"/>
    <property type="match status" value="1"/>
</dbReference>
<keyword evidence="5 8" id="KW-0442">Lipid degradation</keyword>
<dbReference type="Gene3D" id="3.40.1090.10">
    <property type="entry name" value="Cytosolic phospholipase A2 catalytic domain"/>
    <property type="match status" value="1"/>
</dbReference>
<evidence type="ECO:0000313" key="12">
    <source>
        <dbReference type="EMBL" id="OCK75968.1"/>
    </source>
</evidence>
<evidence type="ECO:0000256" key="6">
    <source>
        <dbReference type="ARBA" id="ARBA00023098"/>
    </source>
</evidence>
<dbReference type="PANTHER" id="PTHR24185">
    <property type="entry name" value="CALCIUM-INDEPENDENT PHOSPHOLIPASE A2-GAMMA"/>
    <property type="match status" value="1"/>
</dbReference>
<feature type="domain" description="PNPLA" evidence="11">
    <location>
        <begin position="784"/>
        <end position="984"/>
    </location>
</feature>
<dbReference type="CDD" id="cd07199">
    <property type="entry name" value="Pat17_PNPLA8_PNPLA9_like"/>
    <property type="match status" value="1"/>
</dbReference>
<keyword evidence="13" id="KW-1185">Reference proteome</keyword>
<dbReference type="PROSITE" id="PS00518">
    <property type="entry name" value="ZF_RING_1"/>
    <property type="match status" value="1"/>
</dbReference>
<reference evidence="12 13" key="1">
    <citation type="journal article" date="2016" name="Nat. Commun.">
        <title>Ectomycorrhizal ecology is imprinted in the genome of the dominant symbiotic fungus Cenococcum geophilum.</title>
        <authorList>
            <consortium name="DOE Joint Genome Institute"/>
            <person name="Peter M."/>
            <person name="Kohler A."/>
            <person name="Ohm R.A."/>
            <person name="Kuo A."/>
            <person name="Krutzmann J."/>
            <person name="Morin E."/>
            <person name="Arend M."/>
            <person name="Barry K.W."/>
            <person name="Binder M."/>
            <person name="Choi C."/>
            <person name="Clum A."/>
            <person name="Copeland A."/>
            <person name="Grisel N."/>
            <person name="Haridas S."/>
            <person name="Kipfer T."/>
            <person name="LaButti K."/>
            <person name="Lindquist E."/>
            <person name="Lipzen A."/>
            <person name="Maire R."/>
            <person name="Meier B."/>
            <person name="Mihaltcheva S."/>
            <person name="Molinier V."/>
            <person name="Murat C."/>
            <person name="Poggeler S."/>
            <person name="Quandt C.A."/>
            <person name="Sperisen C."/>
            <person name="Tritt A."/>
            <person name="Tisserant E."/>
            <person name="Crous P.W."/>
            <person name="Henrissat B."/>
            <person name="Nehls U."/>
            <person name="Egli S."/>
            <person name="Spatafora J.W."/>
            <person name="Grigoriev I.V."/>
            <person name="Martin F.M."/>
        </authorList>
    </citation>
    <scope>NUCLEOTIDE SEQUENCE [LARGE SCALE GENOMIC DNA]</scope>
    <source>
        <strain evidence="12 13">CBS 459.81</strain>
    </source>
</reference>
<dbReference type="EMBL" id="KV745255">
    <property type="protein sequence ID" value="OCK75968.1"/>
    <property type="molecule type" value="Genomic_DNA"/>
</dbReference>
<keyword evidence="1" id="KW-0479">Metal-binding</keyword>
<dbReference type="CDD" id="cd16449">
    <property type="entry name" value="RING-HC"/>
    <property type="match status" value="1"/>
</dbReference>
<dbReference type="PROSITE" id="PS50089">
    <property type="entry name" value="ZF_RING_2"/>
    <property type="match status" value="1"/>
</dbReference>
<keyword evidence="6 8" id="KW-0443">Lipid metabolism</keyword>
<feature type="domain" description="RING-type" evidence="10">
    <location>
        <begin position="718"/>
        <end position="761"/>
    </location>
</feature>
<name>A0A8E2E2D6_9PEZI</name>
<evidence type="ECO:0000256" key="7">
    <source>
        <dbReference type="PROSITE-ProRule" id="PRU00175"/>
    </source>
</evidence>
<dbReference type="Pfam" id="PF01734">
    <property type="entry name" value="Patatin"/>
    <property type="match status" value="1"/>
</dbReference>
<evidence type="ECO:0000313" key="13">
    <source>
        <dbReference type="Proteomes" id="UP000250266"/>
    </source>
</evidence>
<dbReference type="GO" id="GO:0047499">
    <property type="term" value="F:calcium-independent phospholipase A2 activity"/>
    <property type="evidence" value="ECO:0007669"/>
    <property type="project" value="TreeGrafter"/>
</dbReference>
<dbReference type="GO" id="GO:0046486">
    <property type="term" value="P:glycerolipid metabolic process"/>
    <property type="evidence" value="ECO:0007669"/>
    <property type="project" value="UniProtKB-ARBA"/>
</dbReference>
<dbReference type="InterPro" id="IPR001841">
    <property type="entry name" value="Znf_RING"/>
</dbReference>
<dbReference type="InterPro" id="IPR016035">
    <property type="entry name" value="Acyl_Trfase/lysoPLipase"/>
</dbReference>
<evidence type="ECO:0000256" key="5">
    <source>
        <dbReference type="ARBA" id="ARBA00022963"/>
    </source>
</evidence>
<dbReference type="InterPro" id="IPR002641">
    <property type="entry name" value="PNPLA_dom"/>
</dbReference>
<sequence length="1443" mass="162870">MAPPDSRALLTDRAPFPSSSRAPSLSYRPGSSSEFSRSPRWTPSHSNSASFRQGMPAQQQIHELPAPVPNHTDVKPCFKPCEICDETAEPTFHCVHCDSIYCSECWNRQGPHKPGKVGPDGLPHEKADPRIVNRLRDILTPPADLQVQQSLHIDDEDTTWFGIARDSANIPVFQDYGRYATIIANSAGGEYGLRYPQLVSFIGQTGAGKSTIVKMLIDQQECKVNPSSKSVFPSPVVGSTAYENLPTSGDVHLYSDPGTYTGPLPMLYADCEGLEGGENLPVSARYHASDTSRPRKSFDTGQPDPVLPKKRRKLARGPPRNIAWANSPETRKRQYAVTELYPRLLYTFSDVIVFVLRNPKTFESAVLGKLLKWASTSVEKSLNQPTLPHAVIALNATNVDIDKNEWDVEHATNALMSSVAKAIDRDHKYREFADYWVSRGRQIHTMKDLLECYYSSITVVRIPTKGRYMLIDEQVEKLHRVITAKCQLSNYMKRKARMLSNSDELHVYLQSAFDHFSQNLDTPFNFIDVAFKNNPIPLDFGGNILKLAVAMRDCQSFSTPQRIFQELSQMVASCVMLDCVRHGLKGPAEQLLERYYMDYCDYALDDFCALFWPCSFSNKNGRCCNVKEGHTKGHQNEKGKIISGGQYYSYFSWDSFENEWMHLLQAKVQHMQTALQLEMVNQPQASENLLASRLHHRYMNQFYLQLGGANHFKSHSACFCCLREMPEHPLPCGHVLCSPCIKEYGRPDRGVIYVDTCPLHEMDTMFTAPWIIQLKPELAGVRVLSLDGGGMRGIVELEVLREIEKALGDKIPIQAFFDLIVGTSTGGIIALGLGVEQWRVETCIKKFTRLVDKAFTRRLPGMRIGSRYKTRPLVETLEEAFKDEFLFGGPHESPTSYLTKVAVTATTDTGERAVILTNYNRQVEAYPNYNFVRPDKPTQELKLWEVARATSAAPTYFKPFVNERTKEGYLDGALFHNNPVYIANHERKLIWPDVESCHPDILLSIGTGHHGTKTEGAVVPGLRHQWRTQLVNEVLANAESIEKKPRIGGWFKMSEVAQFLNVMVNRVDNILDAERIWQQFRTEVLDSHKATEGRRYERINPNLGFRPPKLDEKDKLWKVQQAVVEKLRLRREYRVKIWRVAHRLIASSFYFEKLSPPKELESHYAYSGKIRCRFANGSPELRHLGDFLRQQQEPRFQPYFIIQEKNYEQFGLKVKISPTIVEGMIQTATFDIDPVDIYVSLQLGATTIALCLMEDGKRAEAFYPISGFPRALVVEEALQRTVSPPDAGQTRPATFKKRKSLRSHKSLARLAGDKSPPLSISQANSPPSSAHSSIDQGQFQSSNTNTATQYPNGPDDVNDWVTRRAYAGSFSRNVDMAPPRDCSFEISTSSIPELDEDEVVLAQAIEASLLDAERGLGLGLRRTPTGTDESELSAVLEKSKIVM</sequence>
<protein>
    <recommendedName>
        <fullName evidence="14">FabD/lysophospholipase-like protein</fullName>
    </recommendedName>
</protein>
<dbReference type="GO" id="GO:0019369">
    <property type="term" value="P:arachidonate metabolic process"/>
    <property type="evidence" value="ECO:0007669"/>
    <property type="project" value="TreeGrafter"/>
</dbReference>
<evidence type="ECO:0000256" key="4">
    <source>
        <dbReference type="ARBA" id="ARBA00022833"/>
    </source>
</evidence>
<evidence type="ECO:0000256" key="3">
    <source>
        <dbReference type="ARBA" id="ARBA00022801"/>
    </source>
</evidence>
<feature type="short sequence motif" description="DGA/G" evidence="8">
    <location>
        <begin position="971"/>
        <end position="973"/>
    </location>
</feature>
<feature type="compositionally biased region" description="Polar residues" evidence="9">
    <location>
        <begin position="1318"/>
        <end position="1351"/>
    </location>
</feature>
<dbReference type="PANTHER" id="PTHR24185:SF1">
    <property type="entry name" value="CALCIUM-INDEPENDENT PHOSPHOLIPASE A2-GAMMA"/>
    <property type="match status" value="1"/>
</dbReference>
<evidence type="ECO:0000256" key="9">
    <source>
        <dbReference type="SAM" id="MobiDB-lite"/>
    </source>
</evidence>
<evidence type="ECO:0000256" key="8">
    <source>
        <dbReference type="PROSITE-ProRule" id="PRU01161"/>
    </source>
</evidence>
<feature type="active site" description="Proton acceptor" evidence="8">
    <location>
        <position position="971"/>
    </location>
</feature>
<accession>A0A8E2E2D6</accession>
<dbReference type="SUPFAM" id="SSF52151">
    <property type="entry name" value="FabD/lysophospholipase-like"/>
    <property type="match status" value="1"/>
</dbReference>
<evidence type="ECO:0000259" key="11">
    <source>
        <dbReference type="PROSITE" id="PS51635"/>
    </source>
</evidence>
<organism evidence="12 13">
    <name type="scientific">Lepidopterella palustris CBS 459.81</name>
    <dbReference type="NCBI Taxonomy" id="1314670"/>
    <lineage>
        <taxon>Eukaryota</taxon>
        <taxon>Fungi</taxon>
        <taxon>Dikarya</taxon>
        <taxon>Ascomycota</taxon>
        <taxon>Pezizomycotina</taxon>
        <taxon>Dothideomycetes</taxon>
        <taxon>Pleosporomycetidae</taxon>
        <taxon>Mytilinidiales</taxon>
        <taxon>Argynnaceae</taxon>
        <taxon>Lepidopterella</taxon>
    </lineage>
</organism>
<evidence type="ECO:0008006" key="14">
    <source>
        <dbReference type="Google" id="ProtNLM"/>
    </source>
</evidence>
<feature type="short sequence motif" description="GXGXXG" evidence="8">
    <location>
        <begin position="788"/>
        <end position="793"/>
    </location>
</feature>
<evidence type="ECO:0000256" key="2">
    <source>
        <dbReference type="ARBA" id="ARBA00022771"/>
    </source>
</evidence>
<proteinExistence type="predicted"/>
<feature type="region of interest" description="Disordered" evidence="9">
    <location>
        <begin position="1281"/>
        <end position="1356"/>
    </location>
</feature>
<dbReference type="GO" id="GO:0008270">
    <property type="term" value="F:zinc ion binding"/>
    <property type="evidence" value="ECO:0007669"/>
    <property type="project" value="UniProtKB-KW"/>
</dbReference>
<keyword evidence="3 8" id="KW-0378">Hydrolase</keyword>
<dbReference type="GO" id="GO:0016042">
    <property type="term" value="P:lipid catabolic process"/>
    <property type="evidence" value="ECO:0007669"/>
    <property type="project" value="UniProtKB-UniRule"/>
</dbReference>
<evidence type="ECO:0000256" key="1">
    <source>
        <dbReference type="ARBA" id="ARBA00022723"/>
    </source>
</evidence>
<dbReference type="GO" id="GO:0016020">
    <property type="term" value="C:membrane"/>
    <property type="evidence" value="ECO:0007669"/>
    <property type="project" value="TreeGrafter"/>
</dbReference>
<keyword evidence="2 7" id="KW-0863">Zinc-finger</keyword>
<dbReference type="Proteomes" id="UP000250266">
    <property type="component" value="Unassembled WGS sequence"/>
</dbReference>
<feature type="region of interest" description="Disordered" evidence="9">
    <location>
        <begin position="287"/>
        <end position="326"/>
    </location>
</feature>
<feature type="compositionally biased region" description="Low complexity" evidence="9">
    <location>
        <begin position="13"/>
        <end position="29"/>
    </location>
</feature>
<feature type="compositionally biased region" description="Polar residues" evidence="9">
    <location>
        <begin position="30"/>
        <end position="56"/>
    </location>
</feature>
<feature type="short sequence motif" description="GXSXG" evidence="8">
    <location>
        <begin position="822"/>
        <end position="826"/>
    </location>
</feature>
<evidence type="ECO:0000259" key="10">
    <source>
        <dbReference type="PROSITE" id="PS50089"/>
    </source>
</evidence>
<keyword evidence="4" id="KW-0862">Zinc</keyword>
<gene>
    <name evidence="12" type="ORF">K432DRAFT_429045</name>
</gene>
<dbReference type="OrthoDB" id="194358at2759"/>
<feature type="compositionally biased region" description="Basic and acidic residues" evidence="9">
    <location>
        <begin position="287"/>
        <end position="298"/>
    </location>
</feature>
<feature type="region of interest" description="Disordered" evidence="9">
    <location>
        <begin position="1"/>
        <end position="56"/>
    </location>
</feature>
<feature type="active site" description="Nucleophile" evidence="8">
    <location>
        <position position="824"/>
    </location>
</feature>
<feature type="compositionally biased region" description="Basic residues" evidence="9">
    <location>
        <begin position="1294"/>
        <end position="1307"/>
    </location>
</feature>